<dbReference type="InterPro" id="IPR017475">
    <property type="entry name" value="EPS_sugar_tfrase"/>
</dbReference>
<keyword evidence="3" id="KW-0808">Transferase</keyword>
<evidence type="ECO:0000259" key="8">
    <source>
        <dbReference type="Pfam" id="PF02397"/>
    </source>
</evidence>
<proteinExistence type="inferred from homology"/>
<evidence type="ECO:0000256" key="4">
    <source>
        <dbReference type="ARBA" id="ARBA00022692"/>
    </source>
</evidence>
<name>A0ABY8PTU8_9BACT</name>
<comment type="similarity">
    <text evidence="2">Belongs to the bacterial sugar transferase family.</text>
</comment>
<sequence length="418" mass="49379">MRKFPKIIDLIILIIINIFLFNYTWYISLIISLSLFLGYYAFRSYDLETMNSLNESIIRIFAGFLLGSVILLFFYPIFLENNINRNTFINNLFISLLILPLLHKLEYQLFEKHAKPKRYLVIGRENEIGQVLNELGEKTLNKLQFIDYINPSPVKLDELVSEGYHAILVTDPKLEEIVKDKLEEYKEMGIEIEYLPNLVEKHLKRIPLEVVKKFKEYYSIIFEQEQYSPAKRLIDIIGSIIALIIFSPFMILTSVLIYIEDRKPIVFNQKRVGLNERPFNMVKFRSMKNIKTDGPKFADDEKDRILKVGRLIRPIRIDETLQFINILKGDMSLVGPRPEQIPFVKEFNRNIPFYYARHKVKPGLTGWAQIMFKYASSQEDTKIKLSYDLYYVKNRNTLFDLRIILQTLEAVFWKRGAK</sequence>
<dbReference type="Pfam" id="PF02397">
    <property type="entry name" value="Bac_transf"/>
    <property type="match status" value="1"/>
</dbReference>
<gene>
    <name evidence="9" type="ORF">JRV97_05700</name>
</gene>
<evidence type="ECO:0000256" key="5">
    <source>
        <dbReference type="ARBA" id="ARBA00022989"/>
    </source>
</evidence>
<keyword evidence="5 7" id="KW-1133">Transmembrane helix</keyword>
<dbReference type="Proteomes" id="UP001232493">
    <property type="component" value="Chromosome"/>
</dbReference>
<evidence type="ECO:0000313" key="10">
    <source>
        <dbReference type="Proteomes" id="UP001232493"/>
    </source>
</evidence>
<reference evidence="9 10" key="1">
    <citation type="submission" date="2021-02" db="EMBL/GenBank/DDBJ databases">
        <title>Characterization of Marinitoga sp. nov. str. BP5-C20A.</title>
        <authorList>
            <person name="Erauso G."/>
            <person name="Postec A."/>
        </authorList>
    </citation>
    <scope>NUCLEOTIDE SEQUENCE [LARGE SCALE GENOMIC DNA]</scope>
    <source>
        <strain evidence="9 10">BP5-C20A</strain>
    </source>
</reference>
<organism evidence="9 10">
    <name type="scientific">Marinitoga aeolica</name>
    <dbReference type="NCBI Taxonomy" id="2809031"/>
    <lineage>
        <taxon>Bacteria</taxon>
        <taxon>Thermotogati</taxon>
        <taxon>Thermotogota</taxon>
        <taxon>Thermotogae</taxon>
        <taxon>Petrotogales</taxon>
        <taxon>Petrotogaceae</taxon>
        <taxon>Marinitoga</taxon>
    </lineage>
</organism>
<feature type="transmembrane region" description="Helical" evidence="7">
    <location>
        <begin position="57"/>
        <end position="75"/>
    </location>
</feature>
<evidence type="ECO:0000256" key="2">
    <source>
        <dbReference type="ARBA" id="ARBA00006464"/>
    </source>
</evidence>
<evidence type="ECO:0000256" key="6">
    <source>
        <dbReference type="ARBA" id="ARBA00023136"/>
    </source>
</evidence>
<feature type="transmembrane region" description="Helical" evidence="7">
    <location>
        <begin position="236"/>
        <end position="259"/>
    </location>
</feature>
<protein>
    <submittedName>
        <fullName evidence="9">Exopolysaccharide biosynthesis polyprenyl glycosylphosphotransferase</fullName>
    </submittedName>
</protein>
<feature type="transmembrane region" description="Helical" evidence="7">
    <location>
        <begin position="7"/>
        <end position="37"/>
    </location>
</feature>
<keyword evidence="10" id="KW-1185">Reference proteome</keyword>
<dbReference type="PANTHER" id="PTHR30576:SF0">
    <property type="entry name" value="UNDECAPRENYL-PHOSPHATE N-ACETYLGALACTOSAMINYL 1-PHOSPHATE TRANSFERASE-RELATED"/>
    <property type="match status" value="1"/>
</dbReference>
<keyword evidence="4 7" id="KW-0812">Transmembrane</keyword>
<evidence type="ECO:0000313" key="9">
    <source>
        <dbReference type="EMBL" id="WGS66042.1"/>
    </source>
</evidence>
<dbReference type="EMBL" id="CP069362">
    <property type="protein sequence ID" value="WGS66042.1"/>
    <property type="molecule type" value="Genomic_DNA"/>
</dbReference>
<dbReference type="PANTHER" id="PTHR30576">
    <property type="entry name" value="COLANIC BIOSYNTHESIS UDP-GLUCOSE LIPID CARRIER TRANSFERASE"/>
    <property type="match status" value="1"/>
</dbReference>
<dbReference type="NCBIfam" id="TIGR03025">
    <property type="entry name" value="EPS_sugtrans"/>
    <property type="match status" value="1"/>
</dbReference>
<keyword evidence="6 7" id="KW-0472">Membrane</keyword>
<dbReference type="InterPro" id="IPR003362">
    <property type="entry name" value="Bact_transf"/>
</dbReference>
<comment type="subcellular location">
    <subcellularLocation>
        <location evidence="1">Membrane</location>
        <topology evidence="1">Multi-pass membrane protein</topology>
    </subcellularLocation>
</comment>
<evidence type="ECO:0000256" key="1">
    <source>
        <dbReference type="ARBA" id="ARBA00004141"/>
    </source>
</evidence>
<feature type="domain" description="Bacterial sugar transferase" evidence="8">
    <location>
        <begin position="231"/>
        <end position="412"/>
    </location>
</feature>
<evidence type="ECO:0000256" key="7">
    <source>
        <dbReference type="SAM" id="Phobius"/>
    </source>
</evidence>
<evidence type="ECO:0000256" key="3">
    <source>
        <dbReference type="ARBA" id="ARBA00022679"/>
    </source>
</evidence>
<accession>A0ABY8PTU8</accession>
<dbReference type="RefSeq" id="WP_281001005.1">
    <property type="nucleotide sequence ID" value="NZ_CP069362.1"/>
</dbReference>